<comment type="subcellular location">
    <subcellularLocation>
        <location evidence="1">Membrane</location>
        <topology evidence="1">Multi-pass membrane protein</topology>
    </subcellularLocation>
</comment>
<proteinExistence type="inferred from homology"/>
<name>A0A2I0I7W0_PUNGR</name>
<sequence length="73" mass="7705">MEAVRGLFSSIGEMPISVFFRGARSVFKEDELGMDIMQIAIPATLTLAADPIASLIDTAFIGHIGSCSPVCTS</sequence>
<evidence type="ECO:0000256" key="1">
    <source>
        <dbReference type="ARBA" id="ARBA00004141"/>
    </source>
</evidence>
<dbReference type="AlphaFoldDB" id="A0A2I0I7W0"/>
<evidence type="ECO:0000313" key="7">
    <source>
        <dbReference type="Proteomes" id="UP000233551"/>
    </source>
</evidence>
<organism evidence="6 7">
    <name type="scientific">Punica granatum</name>
    <name type="common">Pomegranate</name>
    <dbReference type="NCBI Taxonomy" id="22663"/>
    <lineage>
        <taxon>Eukaryota</taxon>
        <taxon>Viridiplantae</taxon>
        <taxon>Streptophyta</taxon>
        <taxon>Embryophyta</taxon>
        <taxon>Tracheophyta</taxon>
        <taxon>Spermatophyta</taxon>
        <taxon>Magnoliopsida</taxon>
        <taxon>eudicotyledons</taxon>
        <taxon>Gunneridae</taxon>
        <taxon>Pentapetalae</taxon>
        <taxon>rosids</taxon>
        <taxon>malvids</taxon>
        <taxon>Myrtales</taxon>
        <taxon>Lythraceae</taxon>
        <taxon>Punica</taxon>
    </lineage>
</organism>
<comment type="similarity">
    <text evidence="2">Belongs to the multi antimicrobial extrusion (MATE) (TC 2.A.66.1) family.</text>
</comment>
<keyword evidence="3" id="KW-0812">Transmembrane</keyword>
<dbReference type="EMBL" id="PGOL01003669">
    <property type="protein sequence ID" value="PKI40089.1"/>
    <property type="molecule type" value="Genomic_DNA"/>
</dbReference>
<evidence type="ECO:0000256" key="2">
    <source>
        <dbReference type="ARBA" id="ARBA00010199"/>
    </source>
</evidence>
<dbReference type="PANTHER" id="PTHR42893:SF4">
    <property type="entry name" value="PROTEIN DETOXIFICATION 42"/>
    <property type="match status" value="1"/>
</dbReference>
<accession>A0A2I0I7W0</accession>
<evidence type="ECO:0000256" key="4">
    <source>
        <dbReference type="ARBA" id="ARBA00022989"/>
    </source>
</evidence>
<evidence type="ECO:0000313" key="6">
    <source>
        <dbReference type="EMBL" id="PKI40089.1"/>
    </source>
</evidence>
<gene>
    <name evidence="6" type="ORF">CRG98_039542</name>
</gene>
<keyword evidence="4" id="KW-1133">Transmembrane helix</keyword>
<dbReference type="Proteomes" id="UP000233551">
    <property type="component" value="Unassembled WGS sequence"/>
</dbReference>
<dbReference type="STRING" id="22663.A0A2I0I7W0"/>
<dbReference type="PANTHER" id="PTHR42893">
    <property type="entry name" value="PROTEIN DETOXIFICATION 44, CHLOROPLASTIC-RELATED"/>
    <property type="match status" value="1"/>
</dbReference>
<reference evidence="6 7" key="1">
    <citation type="submission" date="2017-11" db="EMBL/GenBank/DDBJ databases">
        <title>De-novo sequencing of pomegranate (Punica granatum L.) genome.</title>
        <authorList>
            <person name="Akparov Z."/>
            <person name="Amiraslanov A."/>
            <person name="Hajiyeva S."/>
            <person name="Abbasov M."/>
            <person name="Kaur K."/>
            <person name="Hamwieh A."/>
            <person name="Solovyev V."/>
            <person name="Salamov A."/>
            <person name="Braich B."/>
            <person name="Kosarev P."/>
            <person name="Mahmoud A."/>
            <person name="Hajiyev E."/>
            <person name="Babayeva S."/>
            <person name="Izzatullayeva V."/>
            <person name="Mammadov A."/>
            <person name="Mammadov A."/>
            <person name="Sharifova S."/>
            <person name="Ojaghi J."/>
            <person name="Eynullazada K."/>
            <person name="Bayramov B."/>
            <person name="Abdulazimova A."/>
            <person name="Shahmuradov I."/>
        </authorList>
    </citation>
    <scope>NUCLEOTIDE SEQUENCE [LARGE SCALE GENOMIC DNA]</scope>
    <source>
        <strain evidence="7">cv. AG2017</strain>
        <tissue evidence="6">Leaf</tissue>
    </source>
</reference>
<dbReference type="GO" id="GO:0016020">
    <property type="term" value="C:membrane"/>
    <property type="evidence" value="ECO:0007669"/>
    <property type="project" value="UniProtKB-SubCell"/>
</dbReference>
<evidence type="ECO:0000256" key="3">
    <source>
        <dbReference type="ARBA" id="ARBA00022692"/>
    </source>
</evidence>
<comment type="caution">
    <text evidence="6">The sequence shown here is derived from an EMBL/GenBank/DDBJ whole genome shotgun (WGS) entry which is preliminary data.</text>
</comment>
<protein>
    <submittedName>
        <fullName evidence="6">Uncharacterized protein</fullName>
    </submittedName>
</protein>
<keyword evidence="5" id="KW-0472">Membrane</keyword>
<keyword evidence="7" id="KW-1185">Reference proteome</keyword>
<dbReference type="InterPro" id="IPR044644">
    <property type="entry name" value="DinF-like"/>
</dbReference>
<evidence type="ECO:0000256" key="5">
    <source>
        <dbReference type="ARBA" id="ARBA00023136"/>
    </source>
</evidence>